<dbReference type="Proteomes" id="UP000663838">
    <property type="component" value="Unassembled WGS sequence"/>
</dbReference>
<dbReference type="SUPFAM" id="SSF48371">
    <property type="entry name" value="ARM repeat"/>
    <property type="match status" value="1"/>
</dbReference>
<dbReference type="InterPro" id="IPR016024">
    <property type="entry name" value="ARM-type_fold"/>
</dbReference>
<organism evidence="3 4">
    <name type="scientific">Rotaria socialis</name>
    <dbReference type="NCBI Taxonomy" id="392032"/>
    <lineage>
        <taxon>Eukaryota</taxon>
        <taxon>Metazoa</taxon>
        <taxon>Spiralia</taxon>
        <taxon>Gnathifera</taxon>
        <taxon>Rotifera</taxon>
        <taxon>Eurotatoria</taxon>
        <taxon>Bdelloidea</taxon>
        <taxon>Philodinida</taxon>
        <taxon>Philodinidae</taxon>
        <taxon>Rotaria</taxon>
    </lineage>
</organism>
<evidence type="ECO:0000313" key="2">
    <source>
        <dbReference type="EMBL" id="CAF3668953.1"/>
    </source>
</evidence>
<dbReference type="PROSITE" id="PS50837">
    <property type="entry name" value="NACHT"/>
    <property type="match status" value="1"/>
</dbReference>
<dbReference type="EMBL" id="CAJOBS010002936">
    <property type="protein sequence ID" value="CAF4840070.1"/>
    <property type="molecule type" value="Genomic_DNA"/>
</dbReference>
<evidence type="ECO:0000259" key="1">
    <source>
        <dbReference type="PROSITE" id="PS50837"/>
    </source>
</evidence>
<proteinExistence type="predicted"/>
<protein>
    <recommendedName>
        <fullName evidence="1">NACHT domain-containing protein</fullName>
    </recommendedName>
</protein>
<sequence length="2328" mass="267071">MASLEELSAKYLRDLLKNIDFLLNVMADMKKYPHECELISKRMRVMQRVLSKLDKSQLDHVHLANLTELLRNLEEFILNYQQSVRSAFDFHYRDFGDIALQYHKYLAHFQMVLVHNRAEMKRIEQEVYKEQKDFKNAKRIAIEKELEKLRSGLVSNPDVHNALLQKLNEHWHIMEPYLNHLIQLHRCVPLNGLDPDTVSQVATTLYNLTQEQATILEHELQSFELPLEKTFILLRPDRSTAFERNASRRILTGSSIYLNARSLQKADKNTYLSTLMRAPYMPSMIERDRFEESGAKYQSYQDVLSKHRWLVVLGDPGSGKTSFVRWLVTQMSKALCSRCRRTTSVRFIRMPILIRVGEFAEALSKSPTLTLFDYIGKHEWMGKPITNNLEDKEALIIVLQDFIKQGHVVVILDGLDEIPVSDLRIRIVNLVENFVDSYVKTPNFESAFDESQFTDSQDNPSESGGNQLLVTSRIVGYHAAPLSGNFVHYIIKPMDKERIKEFVDFWFSTVHEQILSYLNIEVENQSGNQANSLKQEFDDPDKVGLLELASNPCLLSFICTVAFQQSEGSSLPNQRILLYEQTVESMLNTWKSKGSTINIPKLIRILCDIASFIHKESPSGLIHEELMKNICIESIKTFTGKKSFSASEDNEIKEQTEAFVRIIREDVGIIAARGQSLYGFLHLTFQEYFTCLKLSNVESYCEEDTLKKESENRALLVAHSLRSHVFDPHFRIPLFLALGRLSLEWKERDFTALCTEFIKENNVIDSPLPIGAYLLITSTKDLVNQPSAQVYSEALDQLMVAAGLHKWSTIFPLLIDHIILVLRQLPGSIVSEWIAKFLSKMQLNVINSVSALCYLLGKDMDVTTKWIDQMICEKLVRYLPSDCEENSFAVDCFLVKIAFRHEMLLPAYQTGLKGFLTLQAVEVSTIHPSVLSAIICIYGGVSRKSHILFEPQNIHRESPVLTPILIRYFTTVKGQSHDEKVNELVKNCKKTLIYLLENNLVVEATDVVIVILCLVGIEYLWQHEENIKLIIWLKVLARMKNASRILRHLYVRHNLLDVEVENEAKTFFLRSIQQYKQKKTTLSEDNLWKCFDTFRSVLVRLRSAQSSFLMERMNPDIDLFTVQLPKCIQFLIRDKQLLLNDLTFKMNQTSCSSLPLFVKLFWILEDDNDTSSITYRFDKIVKHDLDHLLFRNKDPFFVLTFIPDHLRPLFEQLIKKKHIPICFLGTEDSMISSDDHCLYFAHILVECLMNLSTGVCKQFPLALALYALLPWLLQCKLENFACSLLWFSLPKDSFYIKMLQTAQNGLFENDSKIMDYFSKDHLLSDGQRIILVSDAFLKEYDRMVQDYSTDEQRNIALFAACTSLARLCMWSANKDTSDLSSKIVMAAMTVTNPLIRLDVLCSMCFSSPMSVINISIPSTNRTLQAEIQDLAIKCLPDCPLLVQTAMFIRCLPFLVAQPQVMENVIENLLKNLNDAEIDEKNVILKALYPYCRSCRALEKYFFNHLTDPEIICSESCNLRYYFDIAHSRQDKSLTNLTLVSSIYILGLTRDIHFGYTNLVENLLPTHTLENGSRVETNILSQLSTEILTLHMACAISYALRPDMHMSPETYESLNRALHSIRAVELKVRPILHHWMIYEPSSKYYSFACHAALLCLESKLWSVEAVNIACDMLTSDFDRFRQRAQVMVHQDNSTIRQTSSQIGINVFLTLEKRYAILQHQCPHAALALSRQLYRIEIDNVRHLDDMIWLEKSRFRSVHINNKFTVPSHKCITSFVRTKDISDVSFCDSLWRLSAVVVRHLCEHIKTVFEDFKLVDDVIADHNKFVANVLISFIANFMRLLKPETQSEVINSLFDLLESSSVDINVRQAASYCLGFVQSNVASSKLLNVLQSLAETYKDQDETIICILINAVSHSWAKNDSLKSENSRLQKFLENLLHHSSPVIINTASSGLARIMGNNEILLVQLENIDLDCYHALISATADLFVTPSSEKSVVKTAEFIDSHPDLLPIFASELYDNIQHYTEEIIYEKDVDSMLKYRRPQYVNVAAELAERMPAAFCAFFNEWVNGDELKQVLYYTSKQHDFTRRAACLTVLSFFGELTTELTEMLVHALLDDPHVQNICYKCVKRIHSVKDKIGTFKALLNVLKSNSMNARYVAVKLLLNLSQSGVFQIEHVQQALLEMIRDPTSDEGLWLVEEQEKTLGKNNYYYAGSLKDVVYSLLVKHLIGDASDAITKQNEKSELYSDFVESDKAARLAACIFDDNDDNGDNGVIDEDYVSVENSSCLDLLQMVDMNQSTVRGFPREVPTNPCTVSMNSSRAMKQKSSFCSLL</sequence>
<name>A0A821RDM8_9BILA</name>
<evidence type="ECO:0000313" key="3">
    <source>
        <dbReference type="EMBL" id="CAF4840070.1"/>
    </source>
</evidence>
<dbReference type="EMBL" id="CAJNYV010004364">
    <property type="protein sequence ID" value="CAF3668953.1"/>
    <property type="molecule type" value="Genomic_DNA"/>
</dbReference>
<dbReference type="PANTHER" id="PTHR46844:SF1">
    <property type="entry name" value="SLR5058 PROTEIN"/>
    <property type="match status" value="1"/>
</dbReference>
<dbReference type="InterPro" id="IPR011989">
    <property type="entry name" value="ARM-like"/>
</dbReference>
<dbReference type="PANTHER" id="PTHR46844">
    <property type="entry name" value="SLR5058 PROTEIN"/>
    <property type="match status" value="1"/>
</dbReference>
<dbReference type="InterPro" id="IPR027417">
    <property type="entry name" value="P-loop_NTPase"/>
</dbReference>
<gene>
    <name evidence="2" type="ORF">KIK155_LOCUS24533</name>
    <name evidence="3" type="ORF">TOA249_LOCUS25993</name>
</gene>
<dbReference type="InterPro" id="IPR007111">
    <property type="entry name" value="NACHT_NTPase"/>
</dbReference>
<dbReference type="Gene3D" id="1.25.10.10">
    <property type="entry name" value="Leucine-rich Repeat Variant"/>
    <property type="match status" value="1"/>
</dbReference>
<dbReference type="Gene3D" id="3.40.50.300">
    <property type="entry name" value="P-loop containing nucleotide triphosphate hydrolases"/>
    <property type="match status" value="1"/>
</dbReference>
<dbReference type="Proteomes" id="UP000663865">
    <property type="component" value="Unassembled WGS sequence"/>
</dbReference>
<dbReference type="SUPFAM" id="SSF52540">
    <property type="entry name" value="P-loop containing nucleoside triphosphate hydrolases"/>
    <property type="match status" value="1"/>
</dbReference>
<comment type="caution">
    <text evidence="3">The sequence shown here is derived from an EMBL/GenBank/DDBJ whole genome shotgun (WGS) entry which is preliminary data.</text>
</comment>
<accession>A0A821RDM8</accession>
<feature type="domain" description="NACHT" evidence="1">
    <location>
        <begin position="308"/>
        <end position="418"/>
    </location>
</feature>
<evidence type="ECO:0000313" key="4">
    <source>
        <dbReference type="Proteomes" id="UP000663838"/>
    </source>
</evidence>
<reference evidence="3" key="1">
    <citation type="submission" date="2021-02" db="EMBL/GenBank/DDBJ databases">
        <authorList>
            <person name="Nowell W R."/>
        </authorList>
    </citation>
    <scope>NUCLEOTIDE SEQUENCE</scope>
</reference>